<keyword evidence="2" id="KW-1185">Reference proteome</keyword>
<dbReference type="RefSeq" id="WP_218101288.1">
    <property type="nucleotide sequence ID" value="NZ_CAJVCE010000016.1"/>
</dbReference>
<organism evidence="1 2">
    <name type="scientific">Paenibacillus allorhizosphaerae</name>
    <dbReference type="NCBI Taxonomy" id="2849866"/>
    <lineage>
        <taxon>Bacteria</taxon>
        <taxon>Bacillati</taxon>
        <taxon>Bacillota</taxon>
        <taxon>Bacilli</taxon>
        <taxon>Bacillales</taxon>
        <taxon>Paenibacillaceae</taxon>
        <taxon>Paenibacillus</taxon>
    </lineage>
</organism>
<dbReference type="EMBL" id="CAJVCE010000016">
    <property type="protein sequence ID" value="CAG7651747.1"/>
    <property type="molecule type" value="Genomic_DNA"/>
</dbReference>
<accession>A0ABN7TU37</accession>
<proteinExistence type="predicted"/>
<name>A0ABN7TU37_9BACL</name>
<sequence>MRKPLFMNPCKQSYQQQPFGYQEITINHEYADFWREHGINGQFLSFLKAYIHPINRSFYVPRLGRSILKRGGTVLT</sequence>
<evidence type="ECO:0000313" key="1">
    <source>
        <dbReference type="EMBL" id="CAG7651747.1"/>
    </source>
</evidence>
<reference evidence="1 2" key="1">
    <citation type="submission" date="2021-06" db="EMBL/GenBank/DDBJ databases">
        <authorList>
            <person name="Criscuolo A."/>
        </authorList>
    </citation>
    <scope>NUCLEOTIDE SEQUENCE [LARGE SCALE GENOMIC DNA]</scope>
    <source>
        <strain evidence="2">CIP 111802</strain>
    </source>
</reference>
<dbReference type="Proteomes" id="UP000730618">
    <property type="component" value="Unassembled WGS sequence"/>
</dbReference>
<comment type="caution">
    <text evidence="1">The sequence shown here is derived from an EMBL/GenBank/DDBJ whole genome shotgun (WGS) entry which is preliminary data.</text>
</comment>
<gene>
    <name evidence="1" type="ORF">PAECIP111802_05041</name>
</gene>
<protein>
    <submittedName>
        <fullName evidence="1">Uncharacterized protein</fullName>
    </submittedName>
</protein>
<evidence type="ECO:0000313" key="2">
    <source>
        <dbReference type="Proteomes" id="UP000730618"/>
    </source>
</evidence>